<evidence type="ECO:0000313" key="3">
    <source>
        <dbReference type="Proteomes" id="UP000269438"/>
    </source>
</evidence>
<dbReference type="AlphaFoldDB" id="A0A3L7AIK8"/>
<sequence>MSHVSTKKSRRGAWILTGSVVVLIGLMALGTRVIPTADVAAATADGIDPGTYASEHYRDVVVEGITERAVPLAEVAQALAEDPVAAAKKYAVGEGPTATYSVTVTGVAGERAANGQLPITVEGLPEGTTVAVQTGPALMGTALRDATGKIGFAMFTNQLDFQSVGDKLNQQMKTELLDKADPAGLPGKTVTVTGAFQPLNPSFLLITPVAIEVAQ</sequence>
<gene>
    <name evidence="2" type="ORF">D9V34_15185</name>
</gene>
<keyword evidence="1" id="KW-0812">Transmembrane</keyword>
<keyword evidence="1" id="KW-1133">Transmembrane helix</keyword>
<name>A0A3L7AIK8_9MICO</name>
<organism evidence="2 3">
    <name type="scientific">Mycetocola lacteus</name>
    <dbReference type="NCBI Taxonomy" id="76637"/>
    <lineage>
        <taxon>Bacteria</taxon>
        <taxon>Bacillati</taxon>
        <taxon>Actinomycetota</taxon>
        <taxon>Actinomycetes</taxon>
        <taxon>Micrococcales</taxon>
        <taxon>Microbacteriaceae</taxon>
        <taxon>Mycetocola</taxon>
    </lineage>
</organism>
<protein>
    <submittedName>
        <fullName evidence="2">DUF2291 domain-containing protein</fullName>
    </submittedName>
</protein>
<keyword evidence="3" id="KW-1185">Reference proteome</keyword>
<dbReference type="InterPro" id="IPR036215">
    <property type="entry name" value="TM0957-like_sf"/>
</dbReference>
<dbReference type="EMBL" id="RCUY01000014">
    <property type="protein sequence ID" value="RLP79884.1"/>
    <property type="molecule type" value="Genomic_DNA"/>
</dbReference>
<dbReference type="RefSeq" id="WP_121689324.1">
    <property type="nucleotide sequence ID" value="NZ_RCUY01000014.1"/>
</dbReference>
<dbReference type="PIRSF" id="PIRSF033535">
    <property type="entry name" value="UCP033535_plp"/>
    <property type="match status" value="1"/>
</dbReference>
<evidence type="ECO:0000256" key="1">
    <source>
        <dbReference type="SAM" id="Phobius"/>
    </source>
</evidence>
<dbReference type="InterPro" id="IPR014582">
    <property type="entry name" value="UCP033535_lipo"/>
</dbReference>
<accession>A0A3L7AIK8</accession>
<proteinExistence type="predicted"/>
<keyword evidence="1" id="KW-0472">Membrane</keyword>
<evidence type="ECO:0000313" key="2">
    <source>
        <dbReference type="EMBL" id="RLP79884.1"/>
    </source>
</evidence>
<feature type="transmembrane region" description="Helical" evidence="1">
    <location>
        <begin position="12"/>
        <end position="30"/>
    </location>
</feature>
<dbReference type="OrthoDB" id="6631333at2"/>
<comment type="caution">
    <text evidence="2">The sequence shown here is derived from an EMBL/GenBank/DDBJ whole genome shotgun (WGS) entry which is preliminary data.</text>
</comment>
<dbReference type="Pfam" id="PF10054">
    <property type="entry name" value="DUF2291"/>
    <property type="match status" value="1"/>
</dbReference>
<reference evidence="2 3" key="1">
    <citation type="submission" date="2018-10" db="EMBL/GenBank/DDBJ databases">
        <authorList>
            <person name="Li J."/>
        </authorList>
    </citation>
    <scope>NUCLEOTIDE SEQUENCE [LARGE SCALE GENOMIC DNA]</scope>
    <source>
        <strain evidence="2 3">JCM 11654</strain>
    </source>
</reference>
<dbReference type="Proteomes" id="UP000269438">
    <property type="component" value="Unassembled WGS sequence"/>
</dbReference>
<dbReference type="SUPFAM" id="SSF141318">
    <property type="entry name" value="TM0957-like"/>
    <property type="match status" value="1"/>
</dbReference>